<gene>
    <name evidence="2" type="ORF">SAMN04488012_11720</name>
</gene>
<organism evidence="2 3">
    <name type="scientific">Palleronia salina</name>
    <dbReference type="NCBI Taxonomy" id="313368"/>
    <lineage>
        <taxon>Bacteria</taxon>
        <taxon>Pseudomonadati</taxon>
        <taxon>Pseudomonadota</taxon>
        <taxon>Alphaproteobacteria</taxon>
        <taxon>Rhodobacterales</taxon>
        <taxon>Roseobacteraceae</taxon>
        <taxon>Palleronia</taxon>
    </lineage>
</organism>
<dbReference type="SUPFAM" id="SSF51120">
    <property type="entry name" value="beta-Roll"/>
    <property type="match status" value="1"/>
</dbReference>
<evidence type="ECO:0000313" key="2">
    <source>
        <dbReference type="EMBL" id="SHJ73612.1"/>
    </source>
</evidence>
<name>A0A1M6LRB3_9RHOB</name>
<dbReference type="RefSeq" id="WP_073130111.1">
    <property type="nucleotide sequence ID" value="NZ_FQZA01000017.1"/>
</dbReference>
<evidence type="ECO:0000256" key="1">
    <source>
        <dbReference type="SAM" id="MobiDB-lite"/>
    </source>
</evidence>
<protein>
    <submittedName>
        <fullName evidence="2">Uncharacterized protein</fullName>
    </submittedName>
</protein>
<dbReference type="AlphaFoldDB" id="A0A1M6LRB3"/>
<dbReference type="Proteomes" id="UP000184040">
    <property type="component" value="Unassembled WGS sequence"/>
</dbReference>
<keyword evidence="3" id="KW-1185">Reference proteome</keyword>
<accession>A0A1M6LRB3</accession>
<proteinExistence type="predicted"/>
<sequence length="99" mass="10043">MSVNLPEFPSIPSPNYIEVTLTDGPDLYGEQGGFVLGVAALAGNDTITAGDFDDSLVDAGDGDDQVLGSMYNGVILGGPATTRSKRVHEPGLTAGSGTT</sequence>
<dbReference type="EMBL" id="FQZA01000017">
    <property type="protein sequence ID" value="SHJ73612.1"/>
    <property type="molecule type" value="Genomic_DNA"/>
</dbReference>
<dbReference type="InterPro" id="IPR011049">
    <property type="entry name" value="Serralysin-like_metalloprot_C"/>
</dbReference>
<evidence type="ECO:0000313" key="3">
    <source>
        <dbReference type="Proteomes" id="UP000184040"/>
    </source>
</evidence>
<reference evidence="2 3" key="1">
    <citation type="submission" date="2016-11" db="EMBL/GenBank/DDBJ databases">
        <authorList>
            <person name="Jaros S."/>
            <person name="Januszkiewicz K."/>
            <person name="Wedrychowicz H."/>
        </authorList>
    </citation>
    <scope>NUCLEOTIDE SEQUENCE [LARGE SCALE GENOMIC DNA]</scope>
    <source>
        <strain evidence="2 3">DSM 26892</strain>
    </source>
</reference>
<feature type="region of interest" description="Disordered" evidence="1">
    <location>
        <begin position="80"/>
        <end position="99"/>
    </location>
</feature>